<keyword evidence="5" id="KW-0862">Zinc</keyword>
<proteinExistence type="predicted"/>
<dbReference type="EMBL" id="OZ035828">
    <property type="protein sequence ID" value="CAL1608532.1"/>
    <property type="molecule type" value="Genomic_DNA"/>
</dbReference>
<gene>
    <name evidence="10" type="ORF">KC01_LOCUS35445</name>
</gene>
<evidence type="ECO:0000256" key="8">
    <source>
        <dbReference type="SAM" id="MobiDB-lite"/>
    </source>
</evidence>
<dbReference type="SUPFAM" id="SSF57667">
    <property type="entry name" value="beta-beta-alpha zinc fingers"/>
    <property type="match status" value="1"/>
</dbReference>
<organism evidence="10 11">
    <name type="scientific">Knipowitschia caucasica</name>
    <name type="common">Caucasian dwarf goby</name>
    <name type="synonym">Pomatoschistus caucasicus</name>
    <dbReference type="NCBI Taxonomy" id="637954"/>
    <lineage>
        <taxon>Eukaryota</taxon>
        <taxon>Metazoa</taxon>
        <taxon>Chordata</taxon>
        <taxon>Craniata</taxon>
        <taxon>Vertebrata</taxon>
        <taxon>Euteleostomi</taxon>
        <taxon>Actinopterygii</taxon>
        <taxon>Neopterygii</taxon>
        <taxon>Teleostei</taxon>
        <taxon>Neoteleostei</taxon>
        <taxon>Acanthomorphata</taxon>
        <taxon>Gobiaria</taxon>
        <taxon>Gobiiformes</taxon>
        <taxon>Gobioidei</taxon>
        <taxon>Gobiidae</taxon>
        <taxon>Gobiinae</taxon>
        <taxon>Knipowitschia</taxon>
    </lineage>
</organism>
<keyword evidence="3" id="KW-0677">Repeat</keyword>
<dbReference type="PROSITE" id="PS50157">
    <property type="entry name" value="ZINC_FINGER_C2H2_2"/>
    <property type="match status" value="1"/>
</dbReference>
<evidence type="ECO:0000256" key="2">
    <source>
        <dbReference type="ARBA" id="ARBA00022723"/>
    </source>
</evidence>
<keyword evidence="2" id="KW-0479">Metal-binding</keyword>
<evidence type="ECO:0000256" key="7">
    <source>
        <dbReference type="PROSITE-ProRule" id="PRU00042"/>
    </source>
</evidence>
<dbReference type="GO" id="GO:0008270">
    <property type="term" value="F:zinc ion binding"/>
    <property type="evidence" value="ECO:0007669"/>
    <property type="project" value="UniProtKB-KW"/>
</dbReference>
<feature type="compositionally biased region" description="Pro residues" evidence="8">
    <location>
        <begin position="637"/>
        <end position="647"/>
    </location>
</feature>
<dbReference type="AlphaFoldDB" id="A0AAV2M5A2"/>
<reference evidence="10 11" key="1">
    <citation type="submission" date="2024-04" db="EMBL/GenBank/DDBJ databases">
        <authorList>
            <person name="Waldvogel A.-M."/>
            <person name="Schoenle A."/>
        </authorList>
    </citation>
    <scope>NUCLEOTIDE SEQUENCE [LARGE SCALE GENOMIC DNA]</scope>
</reference>
<feature type="domain" description="C2H2-type" evidence="9">
    <location>
        <begin position="182"/>
        <end position="209"/>
    </location>
</feature>
<dbReference type="SMART" id="SM00355">
    <property type="entry name" value="ZnF_C2H2"/>
    <property type="match status" value="1"/>
</dbReference>
<evidence type="ECO:0000256" key="3">
    <source>
        <dbReference type="ARBA" id="ARBA00022737"/>
    </source>
</evidence>
<accession>A0AAV2M5A2</accession>
<keyword evidence="11" id="KW-1185">Reference proteome</keyword>
<dbReference type="Proteomes" id="UP001497482">
    <property type="component" value="Chromosome 6"/>
</dbReference>
<keyword evidence="6" id="KW-0539">Nucleus</keyword>
<feature type="region of interest" description="Disordered" evidence="8">
    <location>
        <begin position="79"/>
        <end position="167"/>
    </location>
</feature>
<dbReference type="GO" id="GO:0005634">
    <property type="term" value="C:nucleus"/>
    <property type="evidence" value="ECO:0007669"/>
    <property type="project" value="UniProtKB-SubCell"/>
</dbReference>
<evidence type="ECO:0000313" key="10">
    <source>
        <dbReference type="EMBL" id="CAL1608532.1"/>
    </source>
</evidence>
<comment type="subcellular location">
    <subcellularLocation>
        <location evidence="1">Nucleus</location>
    </subcellularLocation>
</comment>
<feature type="compositionally biased region" description="Basic and acidic residues" evidence="8">
    <location>
        <begin position="79"/>
        <end position="94"/>
    </location>
</feature>
<evidence type="ECO:0000256" key="5">
    <source>
        <dbReference type="ARBA" id="ARBA00022833"/>
    </source>
</evidence>
<dbReference type="FunFam" id="3.30.160.60:FF:000145">
    <property type="entry name" value="Zinc finger protein 574"/>
    <property type="match status" value="1"/>
</dbReference>
<name>A0AAV2M5A2_KNICA</name>
<keyword evidence="4 7" id="KW-0863">Zinc-finger</keyword>
<evidence type="ECO:0000256" key="6">
    <source>
        <dbReference type="ARBA" id="ARBA00023242"/>
    </source>
</evidence>
<dbReference type="Gene3D" id="3.30.160.60">
    <property type="entry name" value="Classic Zinc Finger"/>
    <property type="match status" value="1"/>
</dbReference>
<dbReference type="PROSITE" id="PS00028">
    <property type="entry name" value="ZINC_FINGER_C2H2_1"/>
    <property type="match status" value="1"/>
</dbReference>
<dbReference type="InterPro" id="IPR036236">
    <property type="entry name" value="Znf_C2H2_sf"/>
</dbReference>
<protein>
    <recommendedName>
        <fullName evidence="9">C2H2-type domain-containing protein</fullName>
    </recommendedName>
</protein>
<evidence type="ECO:0000313" key="11">
    <source>
        <dbReference type="Proteomes" id="UP001497482"/>
    </source>
</evidence>
<sequence>MSPRQTLRAFVTARLAAAAEDIFELFERTILEYEEELCRCKEKRRQETDGVQVASLNSDLGLMSPGLNTETPQIKEELEEQSIKQKEEEQHEPAPDYQVVNLKNKEPSLLQKQTEYREETQGEERQMHSPTERHTDNNDDWRAPLLYPHSAENPGDASGPGRGDEANTHQSAIYTENLQRPHYCPVCDKAFVYSATFRNHMQMHTGVDNTEDEKHHPGQTLRALVTARLAAAAEDIFELFERTILEYEEELCRCKEKRRQEEAHGVQVALLSPGPSLTQVTTETPLILKQEDVQLSVPFPECRVVEVKMEESSLVRQEETQFHSERPPSHMDGGDWREMETQAEGDLHFQVDSTSSTASGTATGERLYEFLRERNKEGVVQRLKKENLDKNVVPSMTNQDLEQYIPKVEDGEAAVSFCRKRAMLPLFAPRAKVGYKRLRDKAHPFSRRLHGMGNTNAKRQIKRIELGWMSFDEDEERYKQVRTKNGGGTLPLSIDVGNTMEDIKALAESLFFPDGVSKRNQRLADYSTHIESSQVHVDMTDTVAQAYDKLKGKILRLLKPETPQLKEESEELQEEQEQELVPEYLVEIKEENMTSLLLGHTEEPFGETSGDTTGFKRYSCYIYISRLSLQLSLNQTDPPPSITPPPHSLSRRSLLSRPHHSSPPRALDLSPAEHRTPTPPPAPPSTQHSSRDALTTAVAAETAHPCREGLVFPGSERPSTLRIFHLL</sequence>
<evidence type="ECO:0000259" key="9">
    <source>
        <dbReference type="PROSITE" id="PS50157"/>
    </source>
</evidence>
<feature type="region of interest" description="Disordered" evidence="8">
    <location>
        <begin position="315"/>
        <end position="334"/>
    </location>
</feature>
<feature type="region of interest" description="Disordered" evidence="8">
    <location>
        <begin position="635"/>
        <end position="696"/>
    </location>
</feature>
<dbReference type="InterPro" id="IPR013087">
    <property type="entry name" value="Znf_C2H2_type"/>
</dbReference>
<feature type="compositionally biased region" description="Basic and acidic residues" evidence="8">
    <location>
        <begin position="114"/>
        <end position="142"/>
    </location>
</feature>
<evidence type="ECO:0000256" key="1">
    <source>
        <dbReference type="ARBA" id="ARBA00004123"/>
    </source>
</evidence>
<evidence type="ECO:0000256" key="4">
    <source>
        <dbReference type="ARBA" id="ARBA00022771"/>
    </source>
</evidence>